<dbReference type="HAMAP" id="MF_01366">
    <property type="entry name" value="Ribosomal_uL13"/>
    <property type="match status" value="1"/>
</dbReference>
<evidence type="ECO:0000256" key="5">
    <source>
        <dbReference type="SAM" id="MobiDB-lite"/>
    </source>
</evidence>
<dbReference type="GO" id="GO:0003735">
    <property type="term" value="F:structural constituent of ribosome"/>
    <property type="evidence" value="ECO:0007669"/>
    <property type="project" value="InterPro"/>
</dbReference>
<keyword evidence="3 4" id="KW-0687">Ribonucleoprotein</keyword>
<dbReference type="EMBL" id="SJPT01000008">
    <property type="protein sequence ID" value="TWU20406.1"/>
    <property type="molecule type" value="Genomic_DNA"/>
</dbReference>
<reference evidence="6 7" key="1">
    <citation type="submission" date="2019-02" db="EMBL/GenBank/DDBJ databases">
        <title>Deep-cultivation of Planctomycetes and their phenomic and genomic characterization uncovers novel biology.</title>
        <authorList>
            <person name="Wiegand S."/>
            <person name="Jogler M."/>
            <person name="Boedeker C."/>
            <person name="Pinto D."/>
            <person name="Vollmers J."/>
            <person name="Rivas-Marin E."/>
            <person name="Kohn T."/>
            <person name="Peeters S.H."/>
            <person name="Heuer A."/>
            <person name="Rast P."/>
            <person name="Oberbeckmann S."/>
            <person name="Bunk B."/>
            <person name="Jeske O."/>
            <person name="Meyerdierks A."/>
            <person name="Storesund J.E."/>
            <person name="Kallscheuer N."/>
            <person name="Luecker S."/>
            <person name="Lage O.M."/>
            <person name="Pohl T."/>
            <person name="Merkel B.J."/>
            <person name="Hornburger P."/>
            <person name="Mueller R.-W."/>
            <person name="Bruemmer F."/>
            <person name="Labrenz M."/>
            <person name="Spormann A.M."/>
            <person name="Op Den Camp H."/>
            <person name="Overmann J."/>
            <person name="Amann R."/>
            <person name="Jetten M.S.M."/>
            <person name="Mascher T."/>
            <person name="Medema M.H."/>
            <person name="Devos D.P."/>
            <person name="Kaster A.-K."/>
            <person name="Ovreas L."/>
            <person name="Rohde M."/>
            <person name="Galperin M.Y."/>
            <person name="Jogler C."/>
        </authorList>
    </citation>
    <scope>NUCLEOTIDE SEQUENCE [LARGE SCALE GENOMIC DNA]</scope>
    <source>
        <strain evidence="6 7">Pla52o</strain>
    </source>
</reference>
<comment type="caution">
    <text evidence="6">The sequence shown here is derived from an EMBL/GenBank/DDBJ whole genome shotgun (WGS) entry which is preliminary data.</text>
</comment>
<dbReference type="RefSeq" id="WP_146596595.1">
    <property type="nucleotide sequence ID" value="NZ_SJPT01000008.1"/>
</dbReference>
<dbReference type="Gene3D" id="3.90.1180.10">
    <property type="entry name" value="Ribosomal protein L13"/>
    <property type="match status" value="1"/>
</dbReference>
<dbReference type="GO" id="GO:0022625">
    <property type="term" value="C:cytosolic large ribosomal subunit"/>
    <property type="evidence" value="ECO:0007669"/>
    <property type="project" value="TreeGrafter"/>
</dbReference>
<feature type="region of interest" description="Disordered" evidence="5">
    <location>
        <begin position="123"/>
        <end position="146"/>
    </location>
</feature>
<dbReference type="PIRSF" id="PIRSF002181">
    <property type="entry name" value="Ribosomal_L13"/>
    <property type="match status" value="1"/>
</dbReference>
<dbReference type="InterPro" id="IPR005822">
    <property type="entry name" value="Ribosomal_uL13"/>
</dbReference>
<organism evidence="6 7">
    <name type="scientific">Novipirellula galeiformis</name>
    <dbReference type="NCBI Taxonomy" id="2528004"/>
    <lineage>
        <taxon>Bacteria</taxon>
        <taxon>Pseudomonadati</taxon>
        <taxon>Planctomycetota</taxon>
        <taxon>Planctomycetia</taxon>
        <taxon>Pirellulales</taxon>
        <taxon>Pirellulaceae</taxon>
        <taxon>Novipirellula</taxon>
    </lineage>
</organism>
<comment type="subunit">
    <text evidence="4">Part of the 50S ribosomal subunit.</text>
</comment>
<accession>A0A5C6CAJ9</accession>
<dbReference type="PANTHER" id="PTHR11545:SF2">
    <property type="entry name" value="LARGE RIBOSOMAL SUBUNIT PROTEIN UL13M"/>
    <property type="match status" value="1"/>
</dbReference>
<dbReference type="GO" id="GO:0006412">
    <property type="term" value="P:translation"/>
    <property type="evidence" value="ECO:0007669"/>
    <property type="project" value="UniProtKB-UniRule"/>
</dbReference>
<dbReference type="SUPFAM" id="SSF52161">
    <property type="entry name" value="Ribosomal protein L13"/>
    <property type="match status" value="1"/>
</dbReference>
<dbReference type="AlphaFoldDB" id="A0A5C6CAJ9"/>
<dbReference type="Proteomes" id="UP000316304">
    <property type="component" value="Unassembled WGS sequence"/>
</dbReference>
<protein>
    <recommendedName>
        <fullName evidence="4">Large ribosomal subunit protein uL13</fullName>
    </recommendedName>
</protein>
<evidence type="ECO:0000256" key="3">
    <source>
        <dbReference type="ARBA" id="ARBA00023274"/>
    </source>
</evidence>
<dbReference type="NCBIfam" id="TIGR01066">
    <property type="entry name" value="rplM_bact"/>
    <property type="match status" value="1"/>
</dbReference>
<dbReference type="OrthoDB" id="9801330at2"/>
<name>A0A5C6CAJ9_9BACT</name>
<dbReference type="CDD" id="cd00392">
    <property type="entry name" value="Ribosomal_L13"/>
    <property type="match status" value="1"/>
</dbReference>
<evidence type="ECO:0000256" key="4">
    <source>
        <dbReference type="HAMAP-Rule" id="MF_01366"/>
    </source>
</evidence>
<dbReference type="PANTHER" id="PTHR11545">
    <property type="entry name" value="RIBOSOMAL PROTEIN L13"/>
    <property type="match status" value="1"/>
</dbReference>
<comment type="similarity">
    <text evidence="1 4">Belongs to the universal ribosomal protein uL13 family.</text>
</comment>
<dbReference type="GO" id="GO:0017148">
    <property type="term" value="P:negative regulation of translation"/>
    <property type="evidence" value="ECO:0007669"/>
    <property type="project" value="TreeGrafter"/>
</dbReference>
<dbReference type="InterPro" id="IPR005823">
    <property type="entry name" value="Ribosomal_uL13_bac-type"/>
</dbReference>
<dbReference type="InterPro" id="IPR036899">
    <property type="entry name" value="Ribosomal_uL13_sf"/>
</dbReference>
<keyword evidence="2 4" id="KW-0689">Ribosomal protein</keyword>
<gene>
    <name evidence="4 6" type="primary">rplM</name>
    <name evidence="6" type="ORF">Pla52o_42810</name>
</gene>
<dbReference type="Pfam" id="PF00572">
    <property type="entry name" value="Ribosomal_L13"/>
    <property type="match status" value="1"/>
</dbReference>
<keyword evidence="7" id="KW-1185">Reference proteome</keyword>
<sequence length="146" mass="16628">MAKPGEVEKQWHIVDASDEILGRLASDIAVVLMGKHRPEYTPHVDCGDFVIVTNADKVAMSGRKMDVRHYTWYTGHPGLRLESYGDRQQRKPEDLILHAVRRMLPKNKLATQMLKKLKIYAGPEHPHTAQQPAVLQRTGKKLKTNQ</sequence>
<comment type="function">
    <text evidence="4">This protein is one of the early assembly proteins of the 50S ribosomal subunit, although it is not seen to bind rRNA by itself. It is important during the early stages of 50S assembly.</text>
</comment>
<evidence type="ECO:0000256" key="1">
    <source>
        <dbReference type="ARBA" id="ARBA00006227"/>
    </source>
</evidence>
<proteinExistence type="inferred from homology"/>
<evidence type="ECO:0000256" key="2">
    <source>
        <dbReference type="ARBA" id="ARBA00022980"/>
    </source>
</evidence>
<evidence type="ECO:0000313" key="6">
    <source>
        <dbReference type="EMBL" id="TWU20406.1"/>
    </source>
</evidence>
<dbReference type="GO" id="GO:0003729">
    <property type="term" value="F:mRNA binding"/>
    <property type="evidence" value="ECO:0007669"/>
    <property type="project" value="TreeGrafter"/>
</dbReference>
<evidence type="ECO:0000313" key="7">
    <source>
        <dbReference type="Proteomes" id="UP000316304"/>
    </source>
</evidence>